<dbReference type="Proteomes" id="UP001217838">
    <property type="component" value="Unassembled WGS sequence"/>
</dbReference>
<accession>A0ABT5B2F2</accession>
<evidence type="ECO:0000313" key="3">
    <source>
        <dbReference type="Proteomes" id="UP001217838"/>
    </source>
</evidence>
<gene>
    <name evidence="2" type="ORF">POL58_11025</name>
</gene>
<comment type="caution">
    <text evidence="2">The sequence shown here is derived from an EMBL/GenBank/DDBJ whole genome shotgun (WGS) entry which is preliminary data.</text>
</comment>
<dbReference type="Pfam" id="PF13614">
    <property type="entry name" value="AAA_31"/>
    <property type="match status" value="1"/>
</dbReference>
<dbReference type="InterPro" id="IPR050678">
    <property type="entry name" value="DNA_Partitioning_ATPase"/>
</dbReference>
<dbReference type="EMBL" id="JAQNDN010000004">
    <property type="protein sequence ID" value="MDC0668276.1"/>
    <property type="molecule type" value="Genomic_DNA"/>
</dbReference>
<dbReference type="RefSeq" id="WP_271997239.1">
    <property type="nucleotide sequence ID" value="NZ_JAQNDN010000004.1"/>
</dbReference>
<protein>
    <submittedName>
        <fullName evidence="2">AAA family ATPase</fullName>
    </submittedName>
</protein>
<dbReference type="InterPro" id="IPR027417">
    <property type="entry name" value="P-loop_NTPase"/>
</dbReference>
<dbReference type="PANTHER" id="PTHR13696:SF99">
    <property type="entry name" value="COBYRINIC ACID AC-DIAMIDE SYNTHASE"/>
    <property type="match status" value="1"/>
</dbReference>
<dbReference type="CDD" id="cd02042">
    <property type="entry name" value="ParAB_family"/>
    <property type="match status" value="1"/>
</dbReference>
<evidence type="ECO:0000259" key="1">
    <source>
        <dbReference type="Pfam" id="PF13614"/>
    </source>
</evidence>
<keyword evidence="3" id="KW-1185">Reference proteome</keyword>
<reference evidence="2 3" key="1">
    <citation type="submission" date="2022-11" db="EMBL/GenBank/DDBJ databases">
        <title>Minimal conservation of predation-associated metabolite biosynthetic gene clusters underscores biosynthetic potential of Myxococcota including descriptions for ten novel species: Archangium lansinium sp. nov., Myxococcus landrumus sp. nov., Nannocystis bai.</title>
        <authorList>
            <person name="Ahearne A."/>
            <person name="Stevens C."/>
            <person name="Dowd S."/>
        </authorList>
    </citation>
    <scope>NUCLEOTIDE SEQUENCE [LARGE SCALE GENOMIC DNA]</scope>
    <source>
        <strain evidence="2 3">NCELM</strain>
    </source>
</reference>
<dbReference type="PANTHER" id="PTHR13696">
    <property type="entry name" value="P-LOOP CONTAINING NUCLEOSIDE TRIPHOSPHATE HYDROLASE"/>
    <property type="match status" value="1"/>
</dbReference>
<proteinExistence type="predicted"/>
<evidence type="ECO:0000313" key="2">
    <source>
        <dbReference type="EMBL" id="MDC0668276.1"/>
    </source>
</evidence>
<dbReference type="InterPro" id="IPR025669">
    <property type="entry name" value="AAA_dom"/>
</dbReference>
<organism evidence="2 3">
    <name type="scientific">Nannocystis radixulma</name>
    <dbReference type="NCBI Taxonomy" id="2995305"/>
    <lineage>
        <taxon>Bacteria</taxon>
        <taxon>Pseudomonadati</taxon>
        <taxon>Myxococcota</taxon>
        <taxon>Polyangia</taxon>
        <taxon>Nannocystales</taxon>
        <taxon>Nannocystaceae</taxon>
        <taxon>Nannocystis</taxon>
    </lineage>
</organism>
<feature type="domain" description="AAA" evidence="1">
    <location>
        <begin position="20"/>
        <end position="212"/>
    </location>
</feature>
<name>A0ABT5B2F2_9BACT</name>
<dbReference type="SUPFAM" id="SSF52540">
    <property type="entry name" value="P-loop containing nucleoside triphosphate hydrolases"/>
    <property type="match status" value="1"/>
</dbReference>
<dbReference type="Gene3D" id="3.40.50.300">
    <property type="entry name" value="P-loop containing nucleotide triphosphate hydrolases"/>
    <property type="match status" value="1"/>
</dbReference>
<sequence>MKRLVRALSRPIAQSGPKSLVLFNNKGGVGKTTLTFNLAHMFARLGRRVALVDLDPQCNLTALALPEHMLESIWDDASPGRTVAACVERVRVGRGDLADPVGCELADDLYLLPGDLRLSRFESRLAREWPQIMAEDHEQALHVVTALDRLAIAFANQVGAEILLFDVGPSLGALNRAILLASDAVVVPLAPDLFSLRGLQNVGEALREWRDDWETARLKILQSAKRRREPQPLLSQRFMQPLGYVVQQHLALGDEPVRAYQRWLAQIPTSFASDVLGQSASRAETVQKDPYCLGFLRHFASLVPLAQAAHKPLFELAHADGVVGSQYQTVARATKAFEQLASTILSRLDVLGKVPLKA</sequence>